<keyword evidence="3" id="KW-1185">Reference proteome</keyword>
<accession>A0A7W7QAB7</accession>
<feature type="transmembrane region" description="Helical" evidence="1">
    <location>
        <begin position="54"/>
        <end position="73"/>
    </location>
</feature>
<keyword evidence="1" id="KW-0472">Membrane</keyword>
<keyword evidence="1" id="KW-1133">Transmembrane helix</keyword>
<comment type="caution">
    <text evidence="2">The sequence shown here is derived from an EMBL/GenBank/DDBJ whole genome shotgun (WGS) entry which is preliminary data.</text>
</comment>
<dbReference type="RefSeq" id="WP_184813939.1">
    <property type="nucleotide sequence ID" value="NZ_JACHJQ010000006.1"/>
</dbReference>
<feature type="transmembrane region" description="Helical" evidence="1">
    <location>
        <begin position="85"/>
        <end position="109"/>
    </location>
</feature>
<organism evidence="2 3">
    <name type="scientific">Actinophytocola algeriensis</name>
    <dbReference type="NCBI Taxonomy" id="1768010"/>
    <lineage>
        <taxon>Bacteria</taxon>
        <taxon>Bacillati</taxon>
        <taxon>Actinomycetota</taxon>
        <taxon>Actinomycetes</taxon>
        <taxon>Pseudonocardiales</taxon>
        <taxon>Pseudonocardiaceae</taxon>
    </lineage>
</organism>
<feature type="transmembrane region" description="Helical" evidence="1">
    <location>
        <begin position="30"/>
        <end position="47"/>
    </location>
</feature>
<proteinExistence type="predicted"/>
<protein>
    <submittedName>
        <fullName evidence="2">Uncharacterized protein</fullName>
    </submittedName>
</protein>
<reference evidence="2 3" key="1">
    <citation type="submission" date="2020-08" db="EMBL/GenBank/DDBJ databases">
        <title>Genomic Encyclopedia of Type Strains, Phase III (KMG-III): the genomes of soil and plant-associated and newly described type strains.</title>
        <authorList>
            <person name="Whitman W."/>
        </authorList>
    </citation>
    <scope>NUCLEOTIDE SEQUENCE [LARGE SCALE GENOMIC DNA]</scope>
    <source>
        <strain evidence="2 3">CECT 8960</strain>
    </source>
</reference>
<dbReference type="AlphaFoldDB" id="A0A7W7QAB7"/>
<evidence type="ECO:0000313" key="2">
    <source>
        <dbReference type="EMBL" id="MBB4909892.1"/>
    </source>
</evidence>
<dbReference type="Proteomes" id="UP000520767">
    <property type="component" value="Unassembled WGS sequence"/>
</dbReference>
<sequence length="116" mass="11544">MSARTWTVAGLLVGAAGIVAQKVAGVAMPAVPPGLVLMVASAVLIVATRWRWPLVVGGLAAVAEVAAVLAGLGKLTDFAEAGVAAASWVRLAGVLVAVGAGTVATIVAYRRERVTT</sequence>
<gene>
    <name evidence="2" type="ORF">FHR82_006150</name>
</gene>
<dbReference type="EMBL" id="JACHJQ010000006">
    <property type="protein sequence ID" value="MBB4909892.1"/>
    <property type="molecule type" value="Genomic_DNA"/>
</dbReference>
<evidence type="ECO:0000256" key="1">
    <source>
        <dbReference type="SAM" id="Phobius"/>
    </source>
</evidence>
<keyword evidence="1" id="KW-0812">Transmembrane</keyword>
<name>A0A7W7QAB7_9PSEU</name>
<evidence type="ECO:0000313" key="3">
    <source>
        <dbReference type="Proteomes" id="UP000520767"/>
    </source>
</evidence>